<dbReference type="SMART" id="SM00582">
    <property type="entry name" value="RPR"/>
    <property type="match status" value="1"/>
</dbReference>
<feature type="domain" description="CID" evidence="4">
    <location>
        <begin position="8"/>
        <end position="139"/>
    </location>
</feature>
<dbReference type="OMA" id="ARSDFAN"/>
<protein>
    <recommendedName>
        <fullName evidence="7">CID domain-containing protein</fullName>
    </recommendedName>
</protein>
<evidence type="ECO:0008006" key="7">
    <source>
        <dbReference type="Google" id="ProtNLM"/>
    </source>
</evidence>
<dbReference type="GO" id="GO:0006369">
    <property type="term" value="P:termination of RNA polymerase II transcription"/>
    <property type="evidence" value="ECO:0000318"/>
    <property type="project" value="GO_Central"/>
</dbReference>
<dbReference type="PANTHER" id="PTHR15921:SF3">
    <property type="entry name" value="PRE-MRNA CLEAVAGE COMPLEX 2 PROTEIN PCF11"/>
    <property type="match status" value="1"/>
</dbReference>
<dbReference type="CDD" id="cd16982">
    <property type="entry name" value="CID_Pcf11"/>
    <property type="match status" value="1"/>
</dbReference>
<dbReference type="InterPro" id="IPR047415">
    <property type="entry name" value="Pcf11_CID"/>
</dbReference>
<accession>A0A1Y1IQ01</accession>
<feature type="compositionally biased region" description="Pro residues" evidence="2">
    <location>
        <begin position="294"/>
        <end position="305"/>
    </location>
</feature>
<dbReference type="PANTHER" id="PTHR15921">
    <property type="entry name" value="PRE-MRNA CLEAVAGE COMPLEX II"/>
    <property type="match status" value="1"/>
</dbReference>
<dbReference type="GO" id="GO:0005737">
    <property type="term" value="C:cytoplasm"/>
    <property type="evidence" value="ECO:0000318"/>
    <property type="project" value="GO_Central"/>
</dbReference>
<dbReference type="Gene3D" id="1.25.40.90">
    <property type="match status" value="1"/>
</dbReference>
<dbReference type="Pfam" id="PF04818">
    <property type="entry name" value="CID"/>
    <property type="match status" value="1"/>
</dbReference>
<evidence type="ECO:0000313" key="6">
    <source>
        <dbReference type="Proteomes" id="UP000054558"/>
    </source>
</evidence>
<feature type="compositionally biased region" description="Pro residues" evidence="2">
    <location>
        <begin position="408"/>
        <end position="423"/>
    </location>
</feature>
<dbReference type="STRING" id="105231.A0A1Y1IQ01"/>
<feature type="compositionally biased region" description="Basic and acidic residues" evidence="2">
    <location>
        <begin position="250"/>
        <end position="259"/>
    </location>
</feature>
<feature type="compositionally biased region" description="Pro residues" evidence="2">
    <location>
        <begin position="344"/>
        <end position="371"/>
    </location>
</feature>
<organism evidence="5 6">
    <name type="scientific">Klebsormidium nitens</name>
    <name type="common">Green alga</name>
    <name type="synonym">Ulothrix nitens</name>
    <dbReference type="NCBI Taxonomy" id="105231"/>
    <lineage>
        <taxon>Eukaryota</taxon>
        <taxon>Viridiplantae</taxon>
        <taxon>Streptophyta</taxon>
        <taxon>Klebsormidiophyceae</taxon>
        <taxon>Klebsormidiales</taxon>
        <taxon>Klebsormidiaceae</taxon>
        <taxon>Klebsormidium</taxon>
    </lineage>
</organism>
<feature type="compositionally biased region" description="Low complexity" evidence="2">
    <location>
        <begin position="392"/>
        <end position="407"/>
    </location>
</feature>
<name>A0A1Y1IQ01_KLENI</name>
<feature type="non-terminal residue" evidence="5">
    <location>
        <position position="553"/>
    </location>
</feature>
<dbReference type="EMBL" id="DF238193">
    <property type="protein sequence ID" value="GAQ93005.1"/>
    <property type="molecule type" value="Genomic_DNA"/>
</dbReference>
<keyword evidence="1" id="KW-0863">Zinc-finger</keyword>
<dbReference type="InterPro" id="IPR008942">
    <property type="entry name" value="ENTH_VHS"/>
</dbReference>
<dbReference type="GO" id="GO:0000993">
    <property type="term" value="F:RNA polymerase II complex binding"/>
    <property type="evidence" value="ECO:0000318"/>
    <property type="project" value="GO_Central"/>
</dbReference>
<dbReference type="InterPro" id="IPR045154">
    <property type="entry name" value="PCF11-like"/>
</dbReference>
<feature type="compositionally biased region" description="Basic residues" evidence="2">
    <location>
        <begin position="235"/>
        <end position="249"/>
    </location>
</feature>
<feature type="domain" description="C2H2-type" evidence="3">
    <location>
        <begin position="471"/>
        <end position="498"/>
    </location>
</feature>
<feature type="compositionally biased region" description="Low complexity" evidence="2">
    <location>
        <begin position="142"/>
        <end position="152"/>
    </location>
</feature>
<evidence type="ECO:0000259" key="3">
    <source>
        <dbReference type="PROSITE" id="PS50157"/>
    </source>
</evidence>
<proteinExistence type="predicted"/>
<evidence type="ECO:0000256" key="2">
    <source>
        <dbReference type="SAM" id="MobiDB-lite"/>
    </source>
</evidence>
<keyword evidence="6" id="KW-1185">Reference proteome</keyword>
<sequence length="553" mass="58120">MAGGAGEGAAELVAGYQRELAELTYNSKPIITSLTILADENKHASAAIAACICRHILQAAPAYKLPALYLLDSICKNLRGVDYVAHFRPQIVHVFTSAYLQVAPAQRQALKHLFRTWTDGRIFDLEALQSIDNELARIDAEAPPARTTSTPPSADPRRARPTSALPVALGHEIHVNPKLREGPFPRANADAALPLGGTLPAAPPLPPLPAVPLQPPVAPLRQYPEHGLAHEESLRRKRKGGGSKRRRGSRGGERDRGPPAREPPPWPLPGAGPPRQETEYPATPAIAQHAPLSEGPPPGYGPPLAAPVAVAPSPVSAPSAEAFQQAEQLLAALHSLLPTAAAPPAAPTPPLPPGPPPRPRTPPPPGFPPAPQASGTSTPPPPTVAPPPPPLDLQQLTLLSSLLAAQIQPPPPPGPAPPRPAAAPPASIAAPGPAVLDAEAGTEEVGRAFVAEELRVRREGVVAALYSAFPHQCKRCGRRFAERTEYSAHLDWHFQQNKRRRERKTASRPWFHPADDWGGSPEGGPGPDEREAGGGEEAAAAGVAEESAAVPAD</sequence>
<feature type="compositionally biased region" description="Low complexity" evidence="2">
    <location>
        <begin position="306"/>
        <end position="320"/>
    </location>
</feature>
<dbReference type="GO" id="GO:0031124">
    <property type="term" value="P:mRNA 3'-end processing"/>
    <property type="evidence" value="ECO:0007669"/>
    <property type="project" value="InterPro"/>
</dbReference>
<reference evidence="5 6" key="1">
    <citation type="journal article" date="2014" name="Nat. Commun.">
        <title>Klebsormidium flaccidum genome reveals primary factors for plant terrestrial adaptation.</title>
        <authorList>
            <person name="Hori K."/>
            <person name="Maruyama F."/>
            <person name="Fujisawa T."/>
            <person name="Togashi T."/>
            <person name="Yamamoto N."/>
            <person name="Seo M."/>
            <person name="Sato S."/>
            <person name="Yamada T."/>
            <person name="Mori H."/>
            <person name="Tajima N."/>
            <person name="Moriyama T."/>
            <person name="Ikeuchi M."/>
            <person name="Watanabe M."/>
            <person name="Wada H."/>
            <person name="Kobayashi K."/>
            <person name="Saito M."/>
            <person name="Masuda T."/>
            <person name="Sasaki-Sekimoto Y."/>
            <person name="Mashiguchi K."/>
            <person name="Awai K."/>
            <person name="Shimojima M."/>
            <person name="Masuda S."/>
            <person name="Iwai M."/>
            <person name="Nobusawa T."/>
            <person name="Narise T."/>
            <person name="Kondo S."/>
            <person name="Saito H."/>
            <person name="Sato R."/>
            <person name="Murakawa M."/>
            <person name="Ihara Y."/>
            <person name="Oshima-Yamada Y."/>
            <person name="Ohtaka K."/>
            <person name="Satoh M."/>
            <person name="Sonobe K."/>
            <person name="Ishii M."/>
            <person name="Ohtani R."/>
            <person name="Kanamori-Sato M."/>
            <person name="Honoki R."/>
            <person name="Miyazaki D."/>
            <person name="Mochizuki H."/>
            <person name="Umetsu J."/>
            <person name="Higashi K."/>
            <person name="Shibata D."/>
            <person name="Kamiya Y."/>
            <person name="Sato N."/>
            <person name="Nakamura Y."/>
            <person name="Tabata S."/>
            <person name="Ida S."/>
            <person name="Kurokawa K."/>
            <person name="Ohta H."/>
        </authorList>
    </citation>
    <scope>NUCLEOTIDE SEQUENCE [LARGE SCALE GENOMIC DNA]</scope>
    <source>
        <strain evidence="5 6">NIES-2285</strain>
    </source>
</reference>
<feature type="compositionally biased region" description="Low complexity" evidence="2">
    <location>
        <begin position="424"/>
        <end position="434"/>
    </location>
</feature>
<dbReference type="GO" id="GO:0005849">
    <property type="term" value="C:mRNA cleavage factor complex"/>
    <property type="evidence" value="ECO:0000318"/>
    <property type="project" value="GO_Central"/>
</dbReference>
<feature type="compositionally biased region" description="Pro residues" evidence="2">
    <location>
        <begin position="260"/>
        <end position="272"/>
    </location>
</feature>
<dbReference type="PROSITE" id="PS50157">
    <property type="entry name" value="ZINC_FINGER_C2H2_2"/>
    <property type="match status" value="1"/>
</dbReference>
<feature type="region of interest" description="Disordered" evidence="2">
    <location>
        <begin position="138"/>
        <end position="168"/>
    </location>
</feature>
<keyword evidence="1" id="KW-0862">Zinc</keyword>
<feature type="region of interest" description="Disordered" evidence="2">
    <location>
        <begin position="495"/>
        <end position="553"/>
    </location>
</feature>
<evidence type="ECO:0000313" key="5">
    <source>
        <dbReference type="EMBL" id="GAQ93005.1"/>
    </source>
</evidence>
<evidence type="ECO:0000259" key="4">
    <source>
        <dbReference type="PROSITE" id="PS51391"/>
    </source>
</evidence>
<dbReference type="PROSITE" id="PS51391">
    <property type="entry name" value="CID"/>
    <property type="match status" value="1"/>
</dbReference>
<dbReference type="GO" id="GO:0003729">
    <property type="term" value="F:mRNA binding"/>
    <property type="evidence" value="ECO:0000318"/>
    <property type="project" value="GO_Central"/>
</dbReference>
<dbReference type="PROSITE" id="PS00028">
    <property type="entry name" value="ZINC_FINGER_C2H2_1"/>
    <property type="match status" value="1"/>
</dbReference>
<dbReference type="Proteomes" id="UP000054558">
    <property type="component" value="Unassembled WGS sequence"/>
</dbReference>
<feature type="region of interest" description="Disordered" evidence="2">
    <location>
        <begin position="225"/>
        <end position="320"/>
    </location>
</feature>
<gene>
    <name evidence="5" type="ORF">KFL_012440020</name>
</gene>
<evidence type="ECO:0000256" key="1">
    <source>
        <dbReference type="PROSITE-ProRule" id="PRU00042"/>
    </source>
</evidence>
<dbReference type="AlphaFoldDB" id="A0A1Y1IQ01"/>
<dbReference type="OrthoDB" id="2129491at2759"/>
<dbReference type="InterPro" id="IPR013087">
    <property type="entry name" value="Znf_C2H2_type"/>
</dbReference>
<dbReference type="InterPro" id="IPR006569">
    <property type="entry name" value="CID_dom"/>
</dbReference>
<dbReference type="SUPFAM" id="SSF48464">
    <property type="entry name" value="ENTH/VHS domain"/>
    <property type="match status" value="1"/>
</dbReference>
<feature type="compositionally biased region" description="Pro residues" evidence="2">
    <location>
        <begin position="378"/>
        <end position="391"/>
    </location>
</feature>
<keyword evidence="1" id="KW-0479">Metal-binding</keyword>
<feature type="compositionally biased region" description="Low complexity" evidence="2">
    <location>
        <begin position="537"/>
        <end position="553"/>
    </location>
</feature>
<feature type="region of interest" description="Disordered" evidence="2">
    <location>
        <begin position="340"/>
        <end position="439"/>
    </location>
</feature>
<feature type="compositionally biased region" description="Basic and acidic residues" evidence="2">
    <location>
        <begin position="225"/>
        <end position="234"/>
    </location>
</feature>
<dbReference type="GO" id="GO:0008270">
    <property type="term" value="F:zinc ion binding"/>
    <property type="evidence" value="ECO:0007669"/>
    <property type="project" value="UniProtKB-KW"/>
</dbReference>